<sequence length="84" mass="8744">MRNLELLVRPSAYLTESAPSSSPSLIPRRASTWQHPGALPGAEGDVWSGAIPAVGGARGRDCGADRKASRRGPGSRPPTLQEGP</sequence>
<protein>
    <submittedName>
        <fullName evidence="2">Uncharacterized protein</fullName>
    </submittedName>
</protein>
<accession>A0AAV7P3Z9</accession>
<keyword evidence="3" id="KW-1185">Reference proteome</keyword>
<dbReference type="AlphaFoldDB" id="A0AAV7P3Z9"/>
<comment type="caution">
    <text evidence="2">The sequence shown here is derived from an EMBL/GenBank/DDBJ whole genome shotgun (WGS) entry which is preliminary data.</text>
</comment>
<evidence type="ECO:0000256" key="1">
    <source>
        <dbReference type="SAM" id="MobiDB-lite"/>
    </source>
</evidence>
<feature type="compositionally biased region" description="Basic and acidic residues" evidence="1">
    <location>
        <begin position="58"/>
        <end position="67"/>
    </location>
</feature>
<dbReference type="EMBL" id="JANPWB010000011">
    <property type="protein sequence ID" value="KAJ1122911.1"/>
    <property type="molecule type" value="Genomic_DNA"/>
</dbReference>
<gene>
    <name evidence="2" type="ORF">NDU88_001384</name>
</gene>
<reference evidence="2" key="1">
    <citation type="journal article" date="2022" name="bioRxiv">
        <title>Sequencing and chromosome-scale assembly of the giantPleurodeles waltlgenome.</title>
        <authorList>
            <person name="Brown T."/>
            <person name="Elewa A."/>
            <person name="Iarovenko S."/>
            <person name="Subramanian E."/>
            <person name="Araus A.J."/>
            <person name="Petzold A."/>
            <person name="Susuki M."/>
            <person name="Suzuki K.-i.T."/>
            <person name="Hayashi T."/>
            <person name="Toyoda A."/>
            <person name="Oliveira C."/>
            <person name="Osipova E."/>
            <person name="Leigh N.D."/>
            <person name="Simon A."/>
            <person name="Yun M.H."/>
        </authorList>
    </citation>
    <scope>NUCLEOTIDE SEQUENCE</scope>
    <source>
        <strain evidence="2">20211129_DDA</strain>
        <tissue evidence="2">Liver</tissue>
    </source>
</reference>
<feature type="region of interest" description="Disordered" evidence="1">
    <location>
        <begin position="14"/>
        <end position="84"/>
    </location>
</feature>
<name>A0AAV7P3Z9_PLEWA</name>
<evidence type="ECO:0000313" key="2">
    <source>
        <dbReference type="EMBL" id="KAJ1122911.1"/>
    </source>
</evidence>
<proteinExistence type="predicted"/>
<dbReference type="Proteomes" id="UP001066276">
    <property type="component" value="Chromosome 7"/>
</dbReference>
<organism evidence="2 3">
    <name type="scientific">Pleurodeles waltl</name>
    <name type="common">Iberian ribbed newt</name>
    <dbReference type="NCBI Taxonomy" id="8319"/>
    <lineage>
        <taxon>Eukaryota</taxon>
        <taxon>Metazoa</taxon>
        <taxon>Chordata</taxon>
        <taxon>Craniata</taxon>
        <taxon>Vertebrata</taxon>
        <taxon>Euteleostomi</taxon>
        <taxon>Amphibia</taxon>
        <taxon>Batrachia</taxon>
        <taxon>Caudata</taxon>
        <taxon>Salamandroidea</taxon>
        <taxon>Salamandridae</taxon>
        <taxon>Pleurodelinae</taxon>
        <taxon>Pleurodeles</taxon>
    </lineage>
</organism>
<evidence type="ECO:0000313" key="3">
    <source>
        <dbReference type="Proteomes" id="UP001066276"/>
    </source>
</evidence>